<dbReference type="EMBL" id="AEGR01000032">
    <property type="protein sequence ID" value="EGI78043.1"/>
    <property type="molecule type" value="Genomic_DNA"/>
</dbReference>
<evidence type="ECO:0000313" key="3">
    <source>
        <dbReference type="Proteomes" id="UP000016368"/>
    </source>
</evidence>
<dbReference type="AlphaFoldDB" id="F3KQ76"/>
<dbReference type="RefSeq" id="WP_006296570.1">
    <property type="nucleotide sequence ID" value="NZ_AEGR01000032.1"/>
</dbReference>
<name>F3KQ76_9BURK</name>
<feature type="transmembrane region" description="Helical" evidence="1">
    <location>
        <begin position="35"/>
        <end position="56"/>
    </location>
</feature>
<keyword evidence="1" id="KW-0812">Transmembrane</keyword>
<keyword evidence="3" id="KW-1185">Reference proteome</keyword>
<reference evidence="2 3" key="1">
    <citation type="journal article" date="2011" name="EMBO J.">
        <title>Structural diversity of bacterial flagellar motors.</title>
        <authorList>
            <person name="Chen S."/>
            <person name="Beeby M."/>
            <person name="Murphy G.E."/>
            <person name="Leadbetter J.R."/>
            <person name="Hendrixson D.R."/>
            <person name="Briegel A."/>
            <person name="Li Z."/>
            <person name="Shi J."/>
            <person name="Tocheva E.I."/>
            <person name="Muller A."/>
            <person name="Dobro M.J."/>
            <person name="Jensen G.J."/>
        </authorList>
    </citation>
    <scope>NUCLEOTIDE SEQUENCE [LARGE SCALE GENOMIC DNA]</scope>
    <source>
        <strain evidence="2 3">ATCC 19624</strain>
    </source>
</reference>
<accession>F3KQ76</accession>
<evidence type="ECO:0000256" key="1">
    <source>
        <dbReference type="SAM" id="Phobius"/>
    </source>
</evidence>
<gene>
    <name evidence="2" type="ORF">HGR_02952</name>
</gene>
<protein>
    <submittedName>
        <fullName evidence="2">Uncharacterized protein</fullName>
    </submittedName>
</protein>
<sequence length="146" mass="14230">MVGAFFTGTALGAAVLAFVGDLARGAGFGEVLEAVLATALPVTGLADVVAFLETVLTGALETAAVLDLAGDFTALAGTGVFLTTGFAAALTAALEGTAFLLAVFFAPAAARVWDAAAPALPRGGLPGGLAFEGDDVLIDLAGLAFT</sequence>
<dbReference type="Proteomes" id="UP000016368">
    <property type="component" value="Unassembled WGS sequence"/>
</dbReference>
<feature type="transmembrane region" description="Helical" evidence="1">
    <location>
        <begin position="68"/>
        <end position="90"/>
    </location>
</feature>
<proteinExistence type="predicted"/>
<comment type="caution">
    <text evidence="2">The sequence shown here is derived from an EMBL/GenBank/DDBJ whole genome shotgun (WGS) entry which is preliminary data.</text>
</comment>
<keyword evidence="1" id="KW-0472">Membrane</keyword>
<keyword evidence="1" id="KW-1133">Transmembrane helix</keyword>
<evidence type="ECO:0000313" key="2">
    <source>
        <dbReference type="EMBL" id="EGI78043.1"/>
    </source>
</evidence>
<organism evidence="2 3">
    <name type="scientific">Hylemonella gracilis ATCC 19624</name>
    <dbReference type="NCBI Taxonomy" id="887062"/>
    <lineage>
        <taxon>Bacteria</taxon>
        <taxon>Pseudomonadati</taxon>
        <taxon>Pseudomonadota</taxon>
        <taxon>Betaproteobacteria</taxon>
        <taxon>Burkholderiales</taxon>
        <taxon>Comamonadaceae</taxon>
        <taxon>Hylemonella</taxon>
    </lineage>
</organism>